<sequence>MAEKIEITICLGSSCFSRGNGKALKAINAFLEENKLKDKVFFHGELCTGNCAKGPILKVEDKLYEEVDPDSVVEILNGVFGLV</sequence>
<protein>
    <recommendedName>
        <fullName evidence="3">NADH dehydrogenase</fullName>
    </recommendedName>
</protein>
<name>A0A1Y1CQL0_9BACT</name>
<dbReference type="OrthoDB" id="9807975at2"/>
<dbReference type="Pfam" id="PF01257">
    <property type="entry name" value="2Fe-2S_thioredx"/>
    <property type="match status" value="1"/>
</dbReference>
<evidence type="ECO:0008006" key="3">
    <source>
        <dbReference type="Google" id="ProtNLM"/>
    </source>
</evidence>
<dbReference type="RefSeq" id="WP_096433272.1">
    <property type="nucleotide sequence ID" value="NZ_AP018042.1"/>
</dbReference>
<reference evidence="2" key="2">
    <citation type="journal article" date="2020" name="Antonie Van Leeuwenhoek">
        <title>Labilibaculum antarcticum sp. nov., a novel facultative anaerobic, psychrotorelant bacterium isolated from marine sediment of Antarctica.</title>
        <authorList>
            <person name="Watanabe M."/>
            <person name="Kojima H."/>
            <person name="Fukui M."/>
        </authorList>
    </citation>
    <scope>NUCLEOTIDE SEQUENCE [LARGE SCALE GENOMIC DNA]</scope>
    <source>
        <strain evidence="2">SPP2</strain>
    </source>
</reference>
<dbReference type="Proteomes" id="UP000218267">
    <property type="component" value="Chromosome"/>
</dbReference>
<dbReference type="CDD" id="cd02980">
    <property type="entry name" value="TRX_Fd_family"/>
    <property type="match status" value="1"/>
</dbReference>
<gene>
    <name evidence="1" type="ORF">ALGA_4428</name>
</gene>
<reference evidence="1 2" key="1">
    <citation type="journal article" date="2018" name="Mar. Genomics">
        <title>Complete genome sequence of Marinifilaceae bacterium strain SPP2, isolated from the Antarctic marine sediment.</title>
        <authorList>
            <person name="Watanabe M."/>
            <person name="Kojima H."/>
            <person name="Fukui M."/>
        </authorList>
    </citation>
    <scope>NUCLEOTIDE SEQUENCE [LARGE SCALE GENOMIC DNA]</scope>
    <source>
        <strain evidence="1 2">SPP2</strain>
    </source>
</reference>
<dbReference type="Gene3D" id="3.40.30.10">
    <property type="entry name" value="Glutaredoxin"/>
    <property type="match status" value="1"/>
</dbReference>
<dbReference type="EMBL" id="AP018042">
    <property type="protein sequence ID" value="BAX82718.1"/>
    <property type="molecule type" value="Genomic_DNA"/>
</dbReference>
<dbReference type="KEGG" id="mbas:ALGA_4428"/>
<evidence type="ECO:0000313" key="1">
    <source>
        <dbReference type="EMBL" id="BAX82718.1"/>
    </source>
</evidence>
<keyword evidence="2" id="KW-1185">Reference proteome</keyword>
<dbReference type="SUPFAM" id="SSF52833">
    <property type="entry name" value="Thioredoxin-like"/>
    <property type="match status" value="1"/>
</dbReference>
<organism evidence="1 2">
    <name type="scientific">Labilibaculum antarcticum</name>
    <dbReference type="NCBI Taxonomy" id="1717717"/>
    <lineage>
        <taxon>Bacteria</taxon>
        <taxon>Pseudomonadati</taxon>
        <taxon>Bacteroidota</taxon>
        <taxon>Bacteroidia</taxon>
        <taxon>Marinilabiliales</taxon>
        <taxon>Marinifilaceae</taxon>
        <taxon>Labilibaculum</taxon>
    </lineage>
</organism>
<dbReference type="AlphaFoldDB" id="A0A1Y1CQL0"/>
<accession>A0A1Y1CQL0</accession>
<dbReference type="InterPro" id="IPR036249">
    <property type="entry name" value="Thioredoxin-like_sf"/>
</dbReference>
<evidence type="ECO:0000313" key="2">
    <source>
        <dbReference type="Proteomes" id="UP000218267"/>
    </source>
</evidence>
<proteinExistence type="predicted"/>